<dbReference type="PROSITE" id="PS00374">
    <property type="entry name" value="MGMT"/>
    <property type="match status" value="1"/>
</dbReference>
<proteinExistence type="inferred from homology"/>
<dbReference type="GO" id="GO:0005737">
    <property type="term" value="C:cytoplasm"/>
    <property type="evidence" value="ECO:0007669"/>
    <property type="project" value="UniProtKB-SubCell"/>
</dbReference>
<evidence type="ECO:0000256" key="2">
    <source>
        <dbReference type="ARBA" id="ARBA00022490"/>
    </source>
</evidence>
<comment type="catalytic activity">
    <reaction evidence="7 8">
        <text>a 6-O-methyl-2'-deoxyguanosine in DNA + L-cysteinyl-[protein] = S-methyl-L-cysteinyl-[protein] + a 2'-deoxyguanosine in DNA</text>
        <dbReference type="Rhea" id="RHEA:24000"/>
        <dbReference type="Rhea" id="RHEA-COMP:10131"/>
        <dbReference type="Rhea" id="RHEA-COMP:10132"/>
        <dbReference type="Rhea" id="RHEA-COMP:11367"/>
        <dbReference type="Rhea" id="RHEA-COMP:11368"/>
        <dbReference type="ChEBI" id="CHEBI:29950"/>
        <dbReference type="ChEBI" id="CHEBI:82612"/>
        <dbReference type="ChEBI" id="CHEBI:85445"/>
        <dbReference type="ChEBI" id="CHEBI:85448"/>
        <dbReference type="EC" id="2.1.1.63"/>
    </reaction>
</comment>
<comment type="subcellular location">
    <subcellularLocation>
        <location evidence="8">Cytoplasm</location>
    </subcellularLocation>
</comment>
<dbReference type="GO" id="GO:0006307">
    <property type="term" value="P:DNA alkylation repair"/>
    <property type="evidence" value="ECO:0007669"/>
    <property type="project" value="UniProtKB-UniRule"/>
</dbReference>
<evidence type="ECO:0000256" key="6">
    <source>
        <dbReference type="ARBA" id="ARBA00023204"/>
    </source>
</evidence>
<evidence type="ECO:0000256" key="7">
    <source>
        <dbReference type="ARBA" id="ARBA00049348"/>
    </source>
</evidence>
<evidence type="ECO:0000313" key="11">
    <source>
        <dbReference type="Proteomes" id="UP000548978"/>
    </source>
</evidence>
<keyword evidence="3 8" id="KW-0489">Methyltransferase</keyword>
<dbReference type="SUPFAM" id="SSF46767">
    <property type="entry name" value="Methylated DNA-protein cysteine methyltransferase, C-terminal domain"/>
    <property type="match status" value="1"/>
</dbReference>
<dbReference type="FunFam" id="1.10.10.10:FF:000337">
    <property type="entry name" value="Methylated-DNA--protein-cysteine methyltransferase"/>
    <property type="match status" value="1"/>
</dbReference>
<evidence type="ECO:0000256" key="8">
    <source>
        <dbReference type="HAMAP-Rule" id="MF_00772"/>
    </source>
</evidence>
<dbReference type="Pfam" id="PF01035">
    <property type="entry name" value="DNA_binding_1"/>
    <property type="match status" value="1"/>
</dbReference>
<evidence type="ECO:0000256" key="4">
    <source>
        <dbReference type="ARBA" id="ARBA00022679"/>
    </source>
</evidence>
<dbReference type="CDD" id="cd06445">
    <property type="entry name" value="ATase"/>
    <property type="match status" value="1"/>
</dbReference>
<dbReference type="InterPro" id="IPR036217">
    <property type="entry name" value="MethylDNA_cys_MeTrfase_DNAb"/>
</dbReference>
<dbReference type="InterPro" id="IPR036388">
    <property type="entry name" value="WH-like_DNA-bd_sf"/>
</dbReference>
<name>A0A7W9A4F8_9CAUL</name>
<dbReference type="OrthoDB" id="9802228at2"/>
<evidence type="ECO:0000256" key="1">
    <source>
        <dbReference type="ARBA" id="ARBA00001286"/>
    </source>
</evidence>
<evidence type="ECO:0000259" key="9">
    <source>
        <dbReference type="Pfam" id="PF01035"/>
    </source>
</evidence>
<evidence type="ECO:0000313" key="10">
    <source>
        <dbReference type="EMBL" id="MBB5661020.1"/>
    </source>
</evidence>
<dbReference type="InterPro" id="IPR036631">
    <property type="entry name" value="MGMT_N_sf"/>
</dbReference>
<comment type="function">
    <text evidence="8">Involved in the cellular defense against the biological effects of O6-methylguanine (O6-MeG) and O4-methylthymine (O4-MeT) in DNA. Repairs the methylated nucleobase in DNA by stoichiometrically transferring the methyl group to a cysteine residue in the enzyme. This is a suicide reaction: the enzyme is irreversibly inactivated.</text>
</comment>
<dbReference type="EMBL" id="JACIJB010000007">
    <property type="protein sequence ID" value="MBB5661020.1"/>
    <property type="molecule type" value="Genomic_DNA"/>
</dbReference>
<dbReference type="GO" id="GO:0032259">
    <property type="term" value="P:methylation"/>
    <property type="evidence" value="ECO:0007669"/>
    <property type="project" value="UniProtKB-KW"/>
</dbReference>
<feature type="active site" description="Nucleophile; methyl group acceptor" evidence="8">
    <location>
        <position position="140"/>
    </location>
</feature>
<comment type="similarity">
    <text evidence="8">Belongs to the MGMT family.</text>
</comment>
<keyword evidence="5 8" id="KW-0227">DNA damage</keyword>
<dbReference type="InterPro" id="IPR001497">
    <property type="entry name" value="MethylDNA_cys_MeTrfase_AS"/>
</dbReference>
<gene>
    <name evidence="10" type="ORF">FHS65_001778</name>
</gene>
<keyword evidence="6 8" id="KW-0234">DNA repair</keyword>
<dbReference type="PANTHER" id="PTHR10815:SF5">
    <property type="entry name" value="METHYLATED-DNA--PROTEIN-CYSTEINE METHYLTRANSFERASE"/>
    <property type="match status" value="1"/>
</dbReference>
<dbReference type="HAMAP" id="MF_00772">
    <property type="entry name" value="OGT"/>
    <property type="match status" value="1"/>
</dbReference>
<keyword evidence="4 8" id="KW-0808">Transferase</keyword>
<dbReference type="EC" id="2.1.1.63" evidence="8"/>
<dbReference type="InterPro" id="IPR023546">
    <property type="entry name" value="MGMT"/>
</dbReference>
<comment type="caution">
    <text evidence="10">The sequence shown here is derived from an EMBL/GenBank/DDBJ whole genome shotgun (WGS) entry which is preliminary data.</text>
</comment>
<feature type="domain" description="Methylated-DNA-[protein]-cysteine S-methyltransferase DNA binding" evidence="9">
    <location>
        <begin position="89"/>
        <end position="168"/>
    </location>
</feature>
<dbReference type="AlphaFoldDB" id="A0A7W9A4F8"/>
<dbReference type="PANTHER" id="PTHR10815">
    <property type="entry name" value="METHYLATED-DNA--PROTEIN-CYSTEINE METHYLTRANSFERASE"/>
    <property type="match status" value="1"/>
</dbReference>
<comment type="miscellaneous">
    <text evidence="8">This enzyme catalyzes only one turnover and therefore is not strictly catalytic. According to one definition, an enzyme is a biocatalyst that acts repeatedly and over many reaction cycles.</text>
</comment>
<keyword evidence="2 8" id="KW-0963">Cytoplasm</keyword>
<dbReference type="GO" id="GO:0003908">
    <property type="term" value="F:methylated-DNA-[protein]-cysteine S-methyltransferase activity"/>
    <property type="evidence" value="ECO:0007669"/>
    <property type="project" value="UniProtKB-UniRule"/>
</dbReference>
<evidence type="ECO:0000256" key="3">
    <source>
        <dbReference type="ARBA" id="ARBA00022603"/>
    </source>
</evidence>
<dbReference type="Proteomes" id="UP000548978">
    <property type="component" value="Unassembled WGS sequence"/>
</dbReference>
<dbReference type="NCBIfam" id="TIGR00589">
    <property type="entry name" value="ogt"/>
    <property type="match status" value="1"/>
</dbReference>
<dbReference type="SUPFAM" id="SSF53155">
    <property type="entry name" value="Methylated DNA-protein cysteine methyltransferase domain"/>
    <property type="match status" value="1"/>
</dbReference>
<keyword evidence="11" id="KW-1185">Reference proteome</keyword>
<organism evidence="10 11">
    <name type="scientific">Brevundimonas halotolerans</name>
    <dbReference type="NCBI Taxonomy" id="69670"/>
    <lineage>
        <taxon>Bacteria</taxon>
        <taxon>Pseudomonadati</taxon>
        <taxon>Pseudomonadota</taxon>
        <taxon>Alphaproteobacteria</taxon>
        <taxon>Caulobacterales</taxon>
        <taxon>Caulobacteraceae</taxon>
        <taxon>Brevundimonas</taxon>
    </lineage>
</organism>
<protein>
    <recommendedName>
        <fullName evidence="8">Methylated-DNA--protein-cysteine methyltransferase</fullName>
        <ecNumber evidence="8">2.1.1.63</ecNumber>
    </recommendedName>
    <alternativeName>
        <fullName evidence="8">6-O-methylguanine-DNA methyltransferase</fullName>
        <shortName evidence="8">MGMT</shortName>
    </alternativeName>
    <alternativeName>
        <fullName evidence="8">O-6-methylguanine-DNA-alkyltransferase</fullName>
    </alternativeName>
</protein>
<comment type="catalytic activity">
    <reaction evidence="1 8">
        <text>a 4-O-methyl-thymidine in DNA + L-cysteinyl-[protein] = a thymidine in DNA + S-methyl-L-cysteinyl-[protein]</text>
        <dbReference type="Rhea" id="RHEA:53428"/>
        <dbReference type="Rhea" id="RHEA-COMP:10131"/>
        <dbReference type="Rhea" id="RHEA-COMP:10132"/>
        <dbReference type="Rhea" id="RHEA-COMP:13555"/>
        <dbReference type="Rhea" id="RHEA-COMP:13556"/>
        <dbReference type="ChEBI" id="CHEBI:29950"/>
        <dbReference type="ChEBI" id="CHEBI:82612"/>
        <dbReference type="ChEBI" id="CHEBI:137386"/>
        <dbReference type="ChEBI" id="CHEBI:137387"/>
        <dbReference type="EC" id="2.1.1.63"/>
    </reaction>
</comment>
<dbReference type="InterPro" id="IPR014048">
    <property type="entry name" value="MethylDNA_cys_MeTrfase_DNA-bd"/>
</dbReference>
<evidence type="ECO:0000256" key="5">
    <source>
        <dbReference type="ARBA" id="ARBA00022763"/>
    </source>
</evidence>
<reference evidence="10 11" key="1">
    <citation type="submission" date="2020-08" db="EMBL/GenBank/DDBJ databases">
        <title>Genomic Encyclopedia of Type Strains, Phase IV (KMG-IV): sequencing the most valuable type-strain genomes for metagenomic binning, comparative biology and taxonomic classification.</title>
        <authorList>
            <person name="Goeker M."/>
        </authorList>
    </citation>
    <scope>NUCLEOTIDE SEQUENCE [LARGE SCALE GENOMIC DNA]</scope>
    <source>
        <strain evidence="10 11">DSM 24448</strain>
    </source>
</reference>
<dbReference type="RefSeq" id="WP_123288268.1">
    <property type="nucleotide sequence ID" value="NZ_JACIJB010000007.1"/>
</dbReference>
<accession>A0A7W9A4F8</accession>
<dbReference type="Gene3D" id="1.10.10.10">
    <property type="entry name" value="Winged helix-like DNA-binding domain superfamily/Winged helix DNA-binding domain"/>
    <property type="match status" value="1"/>
</dbReference>
<sequence>MRNAPELWLDRVESPIGQMLVVTDAKGVVHALDFADFEPRMRRLMRLRHGVNDLSEGGQTGPVRAALVAYFSGDATALDELPLETGGTEFQRAVWQALRAIPHGQTRTYGQLAEAIGRPTAVRAVGLANGANAIALIVPCHRVIGRDGTLTGYAGGLERKQWLLELERGEP</sequence>